<dbReference type="Gene3D" id="3.55.40.20">
    <property type="entry name" value="Iron/manganese superoxide dismutase, C-terminal domain"/>
    <property type="match status" value="1"/>
</dbReference>
<feature type="domain" description="Manganese/iron superoxide dismutase C-terminal" evidence="7">
    <location>
        <begin position="1"/>
        <end position="37"/>
    </location>
</feature>
<dbReference type="InterPro" id="IPR036314">
    <property type="entry name" value="SOD_C_sf"/>
</dbReference>
<evidence type="ECO:0000256" key="1">
    <source>
        <dbReference type="ARBA" id="ARBA00002170"/>
    </source>
</evidence>
<dbReference type="PANTHER" id="PTHR11404">
    <property type="entry name" value="SUPEROXIDE DISMUTASE 2"/>
    <property type="match status" value="1"/>
</dbReference>
<dbReference type="EMBL" id="UGDD01000002">
    <property type="protein sequence ID" value="STJ57595.1"/>
    <property type="molecule type" value="Genomic_DNA"/>
</dbReference>
<dbReference type="Proteomes" id="UP000254503">
    <property type="component" value="Unassembled WGS sequence"/>
</dbReference>
<accession>A0A376X774</accession>
<dbReference type="InterPro" id="IPR019833">
    <property type="entry name" value="Mn/Fe_SOD_BS"/>
</dbReference>
<dbReference type="PANTHER" id="PTHR11404:SF6">
    <property type="entry name" value="SUPEROXIDE DISMUTASE [MN], MITOCHONDRIAL"/>
    <property type="match status" value="1"/>
</dbReference>
<evidence type="ECO:0000256" key="4">
    <source>
        <dbReference type="ARBA" id="ARBA00022723"/>
    </source>
</evidence>
<evidence type="ECO:0000256" key="3">
    <source>
        <dbReference type="ARBA" id="ARBA00012682"/>
    </source>
</evidence>
<comment type="catalytic activity">
    <reaction evidence="6">
        <text>2 superoxide + 2 H(+) = H2O2 + O2</text>
        <dbReference type="Rhea" id="RHEA:20696"/>
        <dbReference type="ChEBI" id="CHEBI:15378"/>
        <dbReference type="ChEBI" id="CHEBI:15379"/>
        <dbReference type="ChEBI" id="CHEBI:16240"/>
        <dbReference type="ChEBI" id="CHEBI:18421"/>
        <dbReference type="EC" id="1.15.1.1"/>
    </reaction>
</comment>
<evidence type="ECO:0000256" key="2">
    <source>
        <dbReference type="ARBA" id="ARBA00008714"/>
    </source>
</evidence>
<dbReference type="Pfam" id="PF02777">
    <property type="entry name" value="Sod_Fe_C"/>
    <property type="match status" value="1"/>
</dbReference>
<keyword evidence="4" id="KW-0479">Metal-binding</keyword>
<dbReference type="PROSITE" id="PS00088">
    <property type="entry name" value="SOD_MN"/>
    <property type="match status" value="1"/>
</dbReference>
<evidence type="ECO:0000313" key="8">
    <source>
        <dbReference type="EMBL" id="STJ57595.1"/>
    </source>
</evidence>
<evidence type="ECO:0000259" key="7">
    <source>
        <dbReference type="Pfam" id="PF02777"/>
    </source>
</evidence>
<sequence length="58" mass="6906">MGLDVWEHAYYLKFQNRRPDYIKEFWNVVNWDEAAARFAAKNNHLPPAAMRRIGRISA</sequence>
<organism evidence="8 9">
    <name type="scientific">Escherichia coli</name>
    <dbReference type="NCBI Taxonomy" id="562"/>
    <lineage>
        <taxon>Bacteria</taxon>
        <taxon>Pseudomonadati</taxon>
        <taxon>Pseudomonadota</taxon>
        <taxon>Gammaproteobacteria</taxon>
        <taxon>Enterobacterales</taxon>
        <taxon>Enterobacteriaceae</taxon>
        <taxon>Escherichia</taxon>
    </lineage>
</organism>
<proteinExistence type="inferred from homology"/>
<gene>
    <name evidence="8" type="primary">sodA_1</name>
    <name evidence="8" type="ORF">NCTC9045_05640</name>
</gene>
<protein>
    <recommendedName>
        <fullName evidence="3">superoxide dismutase</fullName>
        <ecNumber evidence="3">1.15.1.1</ecNumber>
    </recommendedName>
</protein>
<dbReference type="AlphaFoldDB" id="A0A376X774"/>
<comment type="function">
    <text evidence="1">Destroys superoxide anion radicals which are normally produced within the cells and which are toxic to biological systems.</text>
</comment>
<dbReference type="InterPro" id="IPR019832">
    <property type="entry name" value="Mn/Fe_SOD_C"/>
</dbReference>
<dbReference type="SUPFAM" id="SSF54719">
    <property type="entry name" value="Fe,Mn superoxide dismutase (SOD), C-terminal domain"/>
    <property type="match status" value="1"/>
</dbReference>
<dbReference type="InterPro" id="IPR050265">
    <property type="entry name" value="Fe/Mn_Superoxide_Dismutase"/>
</dbReference>
<comment type="similarity">
    <text evidence="2">Belongs to the iron/manganese superoxide dismutase family.</text>
</comment>
<keyword evidence="5 8" id="KW-0560">Oxidoreductase</keyword>
<evidence type="ECO:0000313" key="9">
    <source>
        <dbReference type="Proteomes" id="UP000254503"/>
    </source>
</evidence>
<name>A0A376X774_ECOLX</name>
<dbReference type="GO" id="GO:0004784">
    <property type="term" value="F:superoxide dismutase activity"/>
    <property type="evidence" value="ECO:0007669"/>
    <property type="project" value="UniProtKB-EC"/>
</dbReference>
<dbReference type="GO" id="GO:0046872">
    <property type="term" value="F:metal ion binding"/>
    <property type="evidence" value="ECO:0007669"/>
    <property type="project" value="UniProtKB-KW"/>
</dbReference>
<dbReference type="EC" id="1.15.1.1" evidence="3"/>
<reference evidence="8 9" key="1">
    <citation type="submission" date="2018-06" db="EMBL/GenBank/DDBJ databases">
        <authorList>
            <consortium name="Pathogen Informatics"/>
            <person name="Doyle S."/>
        </authorList>
    </citation>
    <scope>NUCLEOTIDE SEQUENCE [LARGE SCALE GENOMIC DNA]</scope>
    <source>
        <strain evidence="8 9">NCTC9045</strain>
    </source>
</reference>
<evidence type="ECO:0000256" key="5">
    <source>
        <dbReference type="ARBA" id="ARBA00023002"/>
    </source>
</evidence>
<evidence type="ECO:0000256" key="6">
    <source>
        <dbReference type="ARBA" id="ARBA00049204"/>
    </source>
</evidence>